<dbReference type="EMBL" id="FUKO01000030">
    <property type="protein sequence ID" value="SJN42115.1"/>
    <property type="molecule type" value="Genomic_DNA"/>
</dbReference>
<protein>
    <submittedName>
        <fullName evidence="3">Hemerythrin HHE cation binding domain protein</fullName>
    </submittedName>
</protein>
<dbReference type="OrthoDB" id="8451629at2"/>
<gene>
    <name evidence="3" type="ORF">FM104_11770</name>
</gene>
<dbReference type="Proteomes" id="UP000196320">
    <property type="component" value="Unassembled WGS sequence"/>
</dbReference>
<proteinExistence type="predicted"/>
<reference evidence="3 4" key="1">
    <citation type="submission" date="2017-02" db="EMBL/GenBank/DDBJ databases">
        <authorList>
            <person name="Peterson S.W."/>
        </authorList>
    </citation>
    <scope>NUCLEOTIDE SEQUENCE [LARGE SCALE GENOMIC DNA]</scope>
    <source>
        <strain evidence="3 4">B Mb 05.01</strain>
    </source>
</reference>
<dbReference type="Pfam" id="PF10006">
    <property type="entry name" value="DUF2249"/>
    <property type="match status" value="1"/>
</dbReference>
<evidence type="ECO:0000259" key="2">
    <source>
        <dbReference type="Pfam" id="PF10006"/>
    </source>
</evidence>
<evidence type="ECO:0000256" key="1">
    <source>
        <dbReference type="SAM" id="MobiDB-lite"/>
    </source>
</evidence>
<dbReference type="AlphaFoldDB" id="A0A1R4KD38"/>
<feature type="compositionally biased region" description="Polar residues" evidence="1">
    <location>
        <begin position="12"/>
        <end position="25"/>
    </location>
</feature>
<evidence type="ECO:0000313" key="4">
    <source>
        <dbReference type="Proteomes" id="UP000196320"/>
    </source>
</evidence>
<accession>A0A1R4KD38</accession>
<feature type="domain" description="DUF2249" evidence="2">
    <location>
        <begin position="38"/>
        <end position="106"/>
    </location>
</feature>
<evidence type="ECO:0000313" key="3">
    <source>
        <dbReference type="EMBL" id="SJN42115.1"/>
    </source>
</evidence>
<keyword evidence="4" id="KW-1185">Reference proteome</keyword>
<feature type="compositionally biased region" description="Basic and acidic residues" evidence="1">
    <location>
        <begin position="1"/>
        <end position="11"/>
    </location>
</feature>
<organism evidence="3 4">
    <name type="scientific">Microbacterium esteraromaticum</name>
    <dbReference type="NCBI Taxonomy" id="57043"/>
    <lineage>
        <taxon>Bacteria</taxon>
        <taxon>Bacillati</taxon>
        <taxon>Actinomycetota</taxon>
        <taxon>Actinomycetes</taxon>
        <taxon>Micrococcales</taxon>
        <taxon>Microbacteriaceae</taxon>
        <taxon>Microbacterium</taxon>
    </lineage>
</organism>
<dbReference type="InterPro" id="IPR018720">
    <property type="entry name" value="DUF2249"/>
</dbReference>
<feature type="region of interest" description="Disordered" evidence="1">
    <location>
        <begin position="1"/>
        <end position="26"/>
    </location>
</feature>
<name>A0A1R4KD38_9MICO</name>
<dbReference type="RefSeq" id="WP_087132428.1">
    <property type="nucleotide sequence ID" value="NZ_FUKO01000030.1"/>
</dbReference>
<sequence>MGHIDIHRSRSEATNQTPTNESATAGCTCGEVDEELPELDVQTIPHAVRHAAIFGAIESLRPGSAMVISATHNPVPLLTQLSAKHGPTYNTRYLDEGPERWRILVRNVA</sequence>